<evidence type="ECO:0000313" key="14">
    <source>
        <dbReference type="EMBL" id="CAD7247607.1"/>
    </source>
</evidence>
<dbReference type="SUPFAM" id="SSF57716">
    <property type="entry name" value="Glucocorticoid receptor-like (DNA-binding domain)"/>
    <property type="match status" value="1"/>
</dbReference>
<comment type="similarity">
    <text evidence="10">Belongs to the nuclear hormone receptor family.</text>
</comment>
<dbReference type="InterPro" id="IPR000536">
    <property type="entry name" value="Nucl_hrmn_rcpt_lig-bd"/>
</dbReference>
<keyword evidence="5 10" id="KW-0805">Transcription regulation</keyword>
<dbReference type="SUPFAM" id="SSF48508">
    <property type="entry name" value="Nuclear receptor ligand-binding domain"/>
    <property type="match status" value="1"/>
</dbReference>
<comment type="subcellular location">
    <subcellularLocation>
        <location evidence="1 10">Nucleus</location>
    </subcellularLocation>
</comment>
<dbReference type="PRINTS" id="PR00398">
    <property type="entry name" value="STRDHORMONER"/>
</dbReference>
<feature type="compositionally biased region" description="Polar residues" evidence="11">
    <location>
        <begin position="175"/>
        <end position="187"/>
    </location>
</feature>
<keyword evidence="6 10" id="KW-0238">DNA-binding</keyword>
<dbReference type="InterPro" id="IPR016355">
    <property type="entry name" value="NR5-like"/>
</dbReference>
<dbReference type="FunFam" id="3.30.50.10:FF:000037">
    <property type="entry name" value="Nuclear hormone receptor FTZ-F1 beta"/>
    <property type="match status" value="1"/>
</dbReference>
<accession>A0A7R8XI32</accession>
<keyword evidence="9 10" id="KW-0539">Nucleus</keyword>
<dbReference type="PANTHER" id="PTHR24086:SF25">
    <property type="entry name" value="NUCLEAR HORMONE RECEPTOR FTZ-F1 BETA"/>
    <property type="match status" value="1"/>
</dbReference>
<dbReference type="Pfam" id="PF00105">
    <property type="entry name" value="zf-C4"/>
    <property type="match status" value="1"/>
</dbReference>
<reference evidence="14" key="1">
    <citation type="submission" date="2020-11" db="EMBL/GenBank/DDBJ databases">
        <authorList>
            <person name="Tran Van P."/>
        </authorList>
    </citation>
    <scope>NUCLEOTIDE SEQUENCE</scope>
</reference>
<evidence type="ECO:0000259" key="13">
    <source>
        <dbReference type="PROSITE" id="PS51843"/>
    </source>
</evidence>
<dbReference type="PANTHER" id="PTHR24086">
    <property type="entry name" value="NUCLEAR RECEPTOR SUBFAMILY 5 GROUP A"/>
    <property type="match status" value="1"/>
</dbReference>
<keyword evidence="3 10" id="KW-0863">Zinc-finger</keyword>
<organism evidence="14">
    <name type="scientific">Darwinula stevensoni</name>
    <dbReference type="NCBI Taxonomy" id="69355"/>
    <lineage>
        <taxon>Eukaryota</taxon>
        <taxon>Metazoa</taxon>
        <taxon>Ecdysozoa</taxon>
        <taxon>Arthropoda</taxon>
        <taxon>Crustacea</taxon>
        <taxon>Oligostraca</taxon>
        <taxon>Ostracoda</taxon>
        <taxon>Podocopa</taxon>
        <taxon>Podocopida</taxon>
        <taxon>Darwinulocopina</taxon>
        <taxon>Darwinuloidea</taxon>
        <taxon>Darwinulidae</taxon>
        <taxon>Darwinula</taxon>
    </lineage>
</organism>
<dbReference type="EMBL" id="CAJPEV010001510">
    <property type="protein sequence ID" value="CAG0893041.1"/>
    <property type="molecule type" value="Genomic_DNA"/>
</dbReference>
<protein>
    <submittedName>
        <fullName evidence="14">Uncharacterized protein</fullName>
    </submittedName>
</protein>
<dbReference type="PRINTS" id="PR00047">
    <property type="entry name" value="STROIDFINGER"/>
</dbReference>
<dbReference type="PROSITE" id="PS51843">
    <property type="entry name" value="NR_LBD"/>
    <property type="match status" value="1"/>
</dbReference>
<dbReference type="Pfam" id="PF00104">
    <property type="entry name" value="Hormone_recep"/>
    <property type="match status" value="1"/>
</dbReference>
<evidence type="ECO:0000256" key="1">
    <source>
        <dbReference type="ARBA" id="ARBA00004123"/>
    </source>
</evidence>
<evidence type="ECO:0000256" key="7">
    <source>
        <dbReference type="ARBA" id="ARBA00023163"/>
    </source>
</evidence>
<dbReference type="OrthoDB" id="5984981at2759"/>
<keyword evidence="2 10" id="KW-0479">Metal-binding</keyword>
<feature type="compositionally biased region" description="Low complexity" evidence="11">
    <location>
        <begin position="188"/>
        <end position="198"/>
    </location>
</feature>
<dbReference type="GO" id="GO:0043565">
    <property type="term" value="F:sequence-specific DNA binding"/>
    <property type="evidence" value="ECO:0007669"/>
    <property type="project" value="InterPro"/>
</dbReference>
<dbReference type="InterPro" id="IPR013088">
    <property type="entry name" value="Znf_NHR/GATA"/>
</dbReference>
<dbReference type="InterPro" id="IPR035500">
    <property type="entry name" value="NHR-like_dom_sf"/>
</dbReference>
<gene>
    <name evidence="14" type="ORF">DSTB1V02_LOCUS7437</name>
</gene>
<dbReference type="PROSITE" id="PS00031">
    <property type="entry name" value="NUCLEAR_REC_DBD_1"/>
    <property type="match status" value="1"/>
</dbReference>
<dbReference type="Gene3D" id="3.30.50.10">
    <property type="entry name" value="Erythroid Transcription Factor GATA-1, subunit A"/>
    <property type="match status" value="1"/>
</dbReference>
<feature type="domain" description="Nuclear receptor" evidence="12">
    <location>
        <begin position="235"/>
        <end position="310"/>
    </location>
</feature>
<dbReference type="GO" id="GO:0004879">
    <property type="term" value="F:nuclear receptor activity"/>
    <property type="evidence" value="ECO:0007669"/>
    <property type="project" value="InterPro"/>
</dbReference>
<dbReference type="GO" id="GO:0008270">
    <property type="term" value="F:zinc ion binding"/>
    <property type="evidence" value="ECO:0007669"/>
    <property type="project" value="UniProtKB-KW"/>
</dbReference>
<evidence type="ECO:0000256" key="4">
    <source>
        <dbReference type="ARBA" id="ARBA00022833"/>
    </source>
</evidence>
<dbReference type="EMBL" id="LR901027">
    <property type="protein sequence ID" value="CAD7247607.1"/>
    <property type="molecule type" value="Genomic_DNA"/>
</dbReference>
<dbReference type="InterPro" id="IPR001723">
    <property type="entry name" value="Nuclear_hrmn_rcpt"/>
</dbReference>
<dbReference type="PROSITE" id="PS51030">
    <property type="entry name" value="NUCLEAR_REC_DBD_2"/>
    <property type="match status" value="1"/>
</dbReference>
<dbReference type="InterPro" id="IPR001628">
    <property type="entry name" value="Znf_hrmn_rcpt"/>
</dbReference>
<feature type="region of interest" description="Disordered" evidence="11">
    <location>
        <begin position="77"/>
        <end position="96"/>
    </location>
</feature>
<dbReference type="SMART" id="SM00430">
    <property type="entry name" value="HOLI"/>
    <property type="match status" value="1"/>
</dbReference>
<evidence type="ECO:0000313" key="15">
    <source>
        <dbReference type="Proteomes" id="UP000677054"/>
    </source>
</evidence>
<evidence type="ECO:0000256" key="2">
    <source>
        <dbReference type="ARBA" id="ARBA00022723"/>
    </source>
</evidence>
<keyword evidence="4 10" id="KW-0862">Zinc</keyword>
<feature type="domain" description="NR LBD" evidence="13">
    <location>
        <begin position="1"/>
        <end position="550"/>
    </location>
</feature>
<feature type="compositionally biased region" description="Low complexity" evidence="11">
    <location>
        <begin position="138"/>
        <end position="155"/>
    </location>
</feature>
<dbReference type="GO" id="GO:0005634">
    <property type="term" value="C:nucleus"/>
    <property type="evidence" value="ECO:0007669"/>
    <property type="project" value="UniProtKB-SubCell"/>
</dbReference>
<keyword evidence="8 10" id="KW-0675">Receptor</keyword>
<dbReference type="Proteomes" id="UP000677054">
    <property type="component" value="Unassembled WGS sequence"/>
</dbReference>
<feature type="region of interest" description="Disordered" evidence="11">
    <location>
        <begin position="137"/>
        <end position="212"/>
    </location>
</feature>
<keyword evidence="7 10" id="KW-0804">Transcription</keyword>
<name>A0A7R8XI32_9CRUS</name>
<dbReference type="CDD" id="cd07167">
    <property type="entry name" value="NR_DBD_Lrh-1_like"/>
    <property type="match status" value="1"/>
</dbReference>
<evidence type="ECO:0000259" key="12">
    <source>
        <dbReference type="PROSITE" id="PS51030"/>
    </source>
</evidence>
<evidence type="ECO:0000256" key="11">
    <source>
        <dbReference type="SAM" id="MobiDB-lite"/>
    </source>
</evidence>
<evidence type="ECO:0000256" key="9">
    <source>
        <dbReference type="ARBA" id="ARBA00023242"/>
    </source>
</evidence>
<evidence type="ECO:0000256" key="8">
    <source>
        <dbReference type="ARBA" id="ARBA00023170"/>
    </source>
</evidence>
<evidence type="ECO:0000256" key="10">
    <source>
        <dbReference type="RuleBase" id="RU004334"/>
    </source>
</evidence>
<evidence type="ECO:0000256" key="6">
    <source>
        <dbReference type="ARBA" id="ARBA00023125"/>
    </source>
</evidence>
<dbReference type="SMART" id="SM00399">
    <property type="entry name" value="ZnF_C4"/>
    <property type="match status" value="1"/>
</dbReference>
<dbReference type="Gene3D" id="1.10.565.10">
    <property type="entry name" value="Retinoid X Receptor"/>
    <property type="match status" value="2"/>
</dbReference>
<keyword evidence="15" id="KW-1185">Reference proteome</keyword>
<evidence type="ECO:0000256" key="5">
    <source>
        <dbReference type="ARBA" id="ARBA00023015"/>
    </source>
</evidence>
<dbReference type="AlphaFoldDB" id="A0A7R8XI32"/>
<sequence length="552" mass="61196">MNADDSMTESNGDVAVTAMEQEKVNCDKSVIISEGHPVTILVPGRFHSSNIEVDGLASREKVFHGWKEDIQALKRDGCAPARDNPEDEEECRNKERPMSWEGTLTEDDLKILQHASPYESPQRESIQRAQQWVEAVMSGSSNSSSPLPGSPLLGPTRYPPALLFTPDGSPIHGLSRNNSDASQHGGTSSSLSYSSTNPSPIPHSPGEGDRESEEAFLCGSSEVLPSSISRQQVINSPCPVCGDRISGFHYGIFSCESCKGFFKRTVQNKKNYVCLRGGNCPVGVATRKKCPACRFDKCLKKGMKLEAIREDRTRGGRSTYQCSYSVPNPSSSSSALLYPEEVDMEGKNIPLLLQEIMSVEHLWQNRLEIGDGKGTPSPSPSSSSSRDSLEVFYDIADHRLYKIVKWCKSLPLFHSLQLYSGTLYQLFESQISLAFELLGIDHQGAIEVIERLRVDQYEYAALKLIILLTADVHGLKEPEKVRASQEKVLQALQQYTLQVYPHMPSKFGELLLRLPELQRTCQVGKEMLTQRTSSGAEDSSFNILMELLRGDL</sequence>
<proteinExistence type="inferred from homology"/>
<evidence type="ECO:0000256" key="3">
    <source>
        <dbReference type="ARBA" id="ARBA00022771"/>
    </source>
</evidence>